<proteinExistence type="predicted"/>
<dbReference type="Proteomes" id="UP001062846">
    <property type="component" value="Chromosome 5"/>
</dbReference>
<organism evidence="1 2">
    <name type="scientific">Rhododendron molle</name>
    <name type="common">Chinese azalea</name>
    <name type="synonym">Azalea mollis</name>
    <dbReference type="NCBI Taxonomy" id="49168"/>
    <lineage>
        <taxon>Eukaryota</taxon>
        <taxon>Viridiplantae</taxon>
        <taxon>Streptophyta</taxon>
        <taxon>Embryophyta</taxon>
        <taxon>Tracheophyta</taxon>
        <taxon>Spermatophyta</taxon>
        <taxon>Magnoliopsida</taxon>
        <taxon>eudicotyledons</taxon>
        <taxon>Gunneridae</taxon>
        <taxon>Pentapetalae</taxon>
        <taxon>asterids</taxon>
        <taxon>Ericales</taxon>
        <taxon>Ericaceae</taxon>
        <taxon>Ericoideae</taxon>
        <taxon>Rhodoreae</taxon>
        <taxon>Rhododendron</taxon>
    </lineage>
</organism>
<evidence type="ECO:0000313" key="2">
    <source>
        <dbReference type="Proteomes" id="UP001062846"/>
    </source>
</evidence>
<sequence>MATSSFLGNRYWVLRHGKSIPNEMNLIVSSMENGTLEEYSLAPEGVNQAQLAGELFQKVDSNKGEINVQALTEKKIPIENVRICYSPFSRTSHTAKVVASVLDIPFDGPQCKACYPILTDSFPRGCLKGGQTFVTCYSFEGDVKIIVLNQCANVLSNVVEDLRERFFGPSLELSSHDMYSVIWALDEKYPFVKPEGGESVLDVVSRLTEALITIESGFQGCTILVVSHGDPLQILQTILHAAKEHDRPNCDLASRIEAVKVPPVLSQHRKYALLTGELRAVI</sequence>
<comment type="caution">
    <text evidence="1">The sequence shown here is derived from an EMBL/GenBank/DDBJ whole genome shotgun (WGS) entry which is preliminary data.</text>
</comment>
<keyword evidence="2" id="KW-1185">Reference proteome</keyword>
<reference evidence="1" key="1">
    <citation type="submission" date="2022-02" db="EMBL/GenBank/DDBJ databases">
        <title>Plant Genome Project.</title>
        <authorList>
            <person name="Zhang R.-G."/>
        </authorList>
    </citation>
    <scope>NUCLEOTIDE SEQUENCE</scope>
    <source>
        <strain evidence="1">AT1</strain>
    </source>
</reference>
<name>A0ACC0NLN7_RHOML</name>
<dbReference type="EMBL" id="CM046392">
    <property type="protein sequence ID" value="KAI8553906.1"/>
    <property type="molecule type" value="Genomic_DNA"/>
</dbReference>
<evidence type="ECO:0000313" key="1">
    <source>
        <dbReference type="EMBL" id="KAI8553906.1"/>
    </source>
</evidence>
<protein>
    <submittedName>
        <fullName evidence="1">Uncharacterized protein</fullName>
    </submittedName>
</protein>
<gene>
    <name evidence="1" type="ORF">RHMOL_Rhmol05G0052800</name>
</gene>
<accession>A0ACC0NLN7</accession>